<dbReference type="RefSeq" id="YP_009841717.1">
    <property type="nucleotide sequence ID" value="NC_048734.1"/>
</dbReference>
<organism evidence="1 2">
    <name type="scientific">Mycobacterium phage Fowlmouth</name>
    <dbReference type="NCBI Taxonomy" id="2419978"/>
    <lineage>
        <taxon>Viruses</taxon>
        <taxon>Duplodnaviria</taxon>
        <taxon>Heunggongvirae</taxon>
        <taxon>Uroviricota</taxon>
        <taxon>Caudoviricetes</taxon>
        <taxon>Fowlmouthvirus</taxon>
        <taxon>Fowlmouthvirus fowlmouth</taxon>
    </lineage>
</organism>
<dbReference type="GeneID" id="55611909"/>
<dbReference type="KEGG" id="vg:55611909"/>
<gene>
    <name evidence="1" type="primary">49</name>
    <name evidence="1" type="ORF">SEA_FOWLMOUTH_49</name>
</gene>
<proteinExistence type="predicted"/>
<dbReference type="EMBL" id="MH834613">
    <property type="protein sequence ID" value="AYN57999.1"/>
    <property type="molecule type" value="Genomic_DNA"/>
</dbReference>
<reference evidence="1" key="1">
    <citation type="submission" date="2018-09" db="EMBL/GenBank/DDBJ databases">
        <authorList>
            <person name="Bryant B."/>
            <person name="Burch A."/>
            <person name="Dorissaint R."/>
            <person name="Douthitt C."/>
            <person name="Garofalo J."/>
            <person name="Kuiack J."/>
            <person name="Marcillon S."/>
            <person name="Moreno J."/>
            <person name="Norus J."/>
            <person name="Parks M."/>
            <person name="Peroza J."/>
            <person name="Wilse K."/>
            <person name="Wiersma-Koch H."/>
            <person name="D'Elia T."/>
            <person name="Garlena R.A."/>
            <person name="Russell D.A."/>
            <person name="Pope W.H."/>
            <person name="Jacobs-Sera D."/>
            <person name="Hatfull G.F."/>
        </authorList>
    </citation>
    <scope>NUCLEOTIDE SEQUENCE [LARGE SCALE GENOMIC DNA]</scope>
</reference>
<evidence type="ECO:0000313" key="2">
    <source>
        <dbReference type="Proteomes" id="UP000278789"/>
    </source>
</evidence>
<accession>A0A3G2KG86</accession>
<evidence type="ECO:0000313" key="1">
    <source>
        <dbReference type="EMBL" id="AYN57999.1"/>
    </source>
</evidence>
<dbReference type="Proteomes" id="UP000278789">
    <property type="component" value="Segment"/>
</dbReference>
<protein>
    <submittedName>
        <fullName evidence="1">Uncharacterized protein</fullName>
    </submittedName>
</protein>
<sequence>MNEAERIKAKTEELKPLWPKGTRVSWDHFGMKRFGEVVDIDGHFIRVKPSDEWPEPIWLDHQRLEKVSA</sequence>
<name>A0A3G2KG86_9CAUD</name>
<keyword evidence="2" id="KW-1185">Reference proteome</keyword>